<dbReference type="RefSeq" id="WP_015358259.1">
    <property type="nucleotide sequence ID" value="NZ_CP014672.1"/>
</dbReference>
<dbReference type="Gene3D" id="3.30.70.1880">
    <property type="entry name" value="Protein of unknown function DUF881"/>
    <property type="match status" value="1"/>
</dbReference>
<proteinExistence type="inferred from homology"/>
<evidence type="ECO:0008006" key="5">
    <source>
        <dbReference type="Google" id="ProtNLM"/>
    </source>
</evidence>
<dbReference type="PANTHER" id="PTHR37313">
    <property type="entry name" value="UPF0749 PROTEIN RV1825"/>
    <property type="match status" value="1"/>
</dbReference>
<name>A0A1B1YB84_THEST</name>
<evidence type="ECO:0000313" key="4">
    <source>
        <dbReference type="Proteomes" id="UP000092971"/>
    </source>
</evidence>
<evidence type="ECO:0000256" key="2">
    <source>
        <dbReference type="SAM" id="Coils"/>
    </source>
</evidence>
<gene>
    <name evidence="3" type="ORF">CSTERTH_02500</name>
</gene>
<dbReference type="Proteomes" id="UP000092971">
    <property type="component" value="Chromosome"/>
</dbReference>
<dbReference type="Pfam" id="PF05949">
    <property type="entry name" value="DUF881"/>
    <property type="match status" value="1"/>
</dbReference>
<protein>
    <recommendedName>
        <fullName evidence="5">DUF881 domain-containing protein</fullName>
    </recommendedName>
</protein>
<organism evidence="3 4">
    <name type="scientific">Thermoclostridium stercorarium subsp. thermolacticum DSM 2910</name>
    <dbReference type="NCBI Taxonomy" id="1121336"/>
    <lineage>
        <taxon>Bacteria</taxon>
        <taxon>Bacillati</taxon>
        <taxon>Bacillota</taxon>
        <taxon>Clostridia</taxon>
        <taxon>Eubacteriales</taxon>
        <taxon>Oscillospiraceae</taxon>
        <taxon>Thermoclostridium</taxon>
    </lineage>
</organism>
<evidence type="ECO:0000256" key="1">
    <source>
        <dbReference type="ARBA" id="ARBA00009108"/>
    </source>
</evidence>
<dbReference type="AlphaFoldDB" id="A0A1B1YB84"/>
<sequence length="231" mass="26196">MKFFREAALTVVCLVLGIMVAMQYRSVKINNTMAVYEQQRVNDLITDLLREQENNKQLQKRIDELQKDLENLRTGTNSENETIQKLKKENEKLEILAGLKTVKGKGLIITLESMDNTPIDDYSILSVLNELRAADVQALSVNDERIIATSEVRRVGSYMVVNGRKLLPPYVIKAIADPQKLENSLTVMAGVVDMLKYYNIKVDIKKDDNIIIPAVRNDGTVLRYDLLTPVD</sequence>
<dbReference type="OrthoDB" id="9776196at2"/>
<comment type="similarity">
    <text evidence="1">Belongs to the UPF0749 family.</text>
</comment>
<accession>A0A1B1YB84</accession>
<evidence type="ECO:0000313" key="3">
    <source>
        <dbReference type="EMBL" id="ANW97989.1"/>
    </source>
</evidence>
<dbReference type="EMBL" id="CP014672">
    <property type="protein sequence ID" value="ANW97989.1"/>
    <property type="molecule type" value="Genomic_DNA"/>
</dbReference>
<feature type="coiled-coil region" evidence="2">
    <location>
        <begin position="41"/>
        <end position="96"/>
    </location>
</feature>
<dbReference type="InterPro" id="IPR010273">
    <property type="entry name" value="DUF881"/>
</dbReference>
<reference evidence="3 4" key="1">
    <citation type="submission" date="2016-02" db="EMBL/GenBank/DDBJ databases">
        <title>Comparison of Clostridium stercorarium subspecies using comparative genomics and transcriptomics.</title>
        <authorList>
            <person name="Schellenberg J."/>
            <person name="Thallinger G."/>
            <person name="Levin D.B."/>
            <person name="Zhang X."/>
            <person name="Alvare G."/>
            <person name="Fristensky B."/>
            <person name="Sparling R."/>
        </authorList>
    </citation>
    <scope>NUCLEOTIDE SEQUENCE [LARGE SCALE GENOMIC DNA]</scope>
    <source>
        <strain evidence="3 4">DSM 2910</strain>
    </source>
</reference>
<dbReference type="PANTHER" id="PTHR37313:SF2">
    <property type="entry name" value="UPF0749 PROTEIN YLXX"/>
    <property type="match status" value="1"/>
</dbReference>
<keyword evidence="2" id="KW-0175">Coiled coil</keyword>